<protein>
    <submittedName>
        <fullName evidence="4">Fe2+-dicitrate sensor, membrane component</fullName>
    </submittedName>
</protein>
<evidence type="ECO:0000256" key="1">
    <source>
        <dbReference type="SAM" id="Phobius"/>
    </source>
</evidence>
<dbReference type="eggNOG" id="COG3712">
    <property type="taxonomic scope" value="Bacteria"/>
</dbReference>
<dbReference type="Proteomes" id="UP000005234">
    <property type="component" value="Chromosome"/>
</dbReference>
<dbReference type="PIRSF" id="PIRSF018266">
    <property type="entry name" value="FecR"/>
    <property type="match status" value="1"/>
</dbReference>
<dbReference type="RefSeq" id="WP_014403174.1">
    <property type="nucleotide sequence ID" value="NC_017033.1"/>
</dbReference>
<keyword evidence="1" id="KW-0812">Transmembrane</keyword>
<dbReference type="PANTHER" id="PTHR30273:SF2">
    <property type="entry name" value="PROTEIN FECR"/>
    <property type="match status" value="1"/>
</dbReference>
<accession>H8KYU8</accession>
<dbReference type="Pfam" id="PF04773">
    <property type="entry name" value="FecR"/>
    <property type="match status" value="1"/>
</dbReference>
<keyword evidence="1" id="KW-1133">Transmembrane helix</keyword>
<name>H8KYU8_FRAAD</name>
<sequence>MNKHPLHKDDPAAMQAAQWWVRLRQHGDDEALTSWQDWEALDPRHGDAFERLAELGSQLNELDEVDKASLVAEFAGARAAPARRRWPLVATAAGLLAAFISIAPFFYQQLNAGETEHFASVVGHNRNLQLADHSRVQLGGATSITAHVDARERLVELQRGQAFFQVQHDSQRPFVVHAGGLSVQATGTAFDVRRVGQRVDVVVAEGKVLVAGSGDGQRPGKGAAVEVVAGQEARYDPAASGLAIGSVDPARAMAWRLGRLEYEDEPLAGVIADLNRYSTQPLSITDPALAGLTYSGTIELDHFDGWLHGLPYIFPLKVVRSAQGIVLSKTR</sequence>
<evidence type="ECO:0000313" key="4">
    <source>
        <dbReference type="EMBL" id="AFC86169.1"/>
    </source>
</evidence>
<dbReference type="HOGENOM" id="CLU_050192_0_2_6"/>
<dbReference type="InterPro" id="IPR006860">
    <property type="entry name" value="FecR"/>
</dbReference>
<dbReference type="Gene3D" id="2.60.120.1440">
    <property type="match status" value="1"/>
</dbReference>
<proteinExistence type="predicted"/>
<evidence type="ECO:0000259" key="3">
    <source>
        <dbReference type="Pfam" id="PF16220"/>
    </source>
</evidence>
<dbReference type="KEGG" id="fau:Fraau_1762"/>
<dbReference type="STRING" id="767434.Fraau_1762"/>
<dbReference type="PANTHER" id="PTHR30273">
    <property type="entry name" value="PERIPLASMIC SIGNAL SENSOR AND SIGMA FACTOR ACTIVATOR FECR-RELATED"/>
    <property type="match status" value="1"/>
</dbReference>
<organism evidence="4 5">
    <name type="scientific">Frateuria aurantia (strain ATCC 33424 / DSM 6220 / KCTC 2777 / LMG 1558 / NBRC 3245 / NCIMB 13370)</name>
    <name type="common">Acetobacter aurantius</name>
    <dbReference type="NCBI Taxonomy" id="767434"/>
    <lineage>
        <taxon>Bacteria</taxon>
        <taxon>Pseudomonadati</taxon>
        <taxon>Pseudomonadota</taxon>
        <taxon>Gammaproteobacteria</taxon>
        <taxon>Lysobacterales</taxon>
        <taxon>Rhodanobacteraceae</taxon>
        <taxon>Frateuria</taxon>
    </lineage>
</organism>
<reference evidence="4" key="1">
    <citation type="submission" date="2012-02" db="EMBL/GenBank/DDBJ databases">
        <title>The complete genome of Frateuria aurantia DSM 6220.</title>
        <authorList>
            <consortium name="US DOE Joint Genome Institute (JGI-PGF)"/>
            <person name="Lucas S."/>
            <person name="Copeland A."/>
            <person name="Lapidus A."/>
            <person name="Glavina del Rio T."/>
            <person name="Dalin E."/>
            <person name="Tice H."/>
            <person name="Bruce D."/>
            <person name="Goodwin L."/>
            <person name="Pitluck S."/>
            <person name="Peters L."/>
            <person name="Ovchinnikova G."/>
            <person name="Teshima H."/>
            <person name="Kyrpides N."/>
            <person name="Mavromatis K."/>
            <person name="Ivanova N."/>
            <person name="Brettin T."/>
            <person name="Detter J.C."/>
            <person name="Han C."/>
            <person name="Larimer F."/>
            <person name="Land M."/>
            <person name="Hauser L."/>
            <person name="Markowitz V."/>
            <person name="Cheng J.-F."/>
            <person name="Hugenholtz P."/>
            <person name="Woyke T."/>
            <person name="Wu D."/>
            <person name="Brambilla E."/>
            <person name="Klenk H.-P."/>
            <person name="Eisen J.A."/>
        </authorList>
    </citation>
    <scope>NUCLEOTIDE SEQUENCE</scope>
    <source>
        <strain evidence="4">DSM 6220</strain>
    </source>
</reference>
<dbReference type="AlphaFoldDB" id="H8KYU8"/>
<dbReference type="OrthoDB" id="9771237at2"/>
<dbReference type="EMBL" id="CP003350">
    <property type="protein sequence ID" value="AFC86169.1"/>
    <property type="molecule type" value="Genomic_DNA"/>
</dbReference>
<gene>
    <name evidence="4" type="ordered locus">Fraau_1762</name>
</gene>
<keyword evidence="5" id="KW-1185">Reference proteome</keyword>
<dbReference type="GO" id="GO:0016989">
    <property type="term" value="F:sigma factor antagonist activity"/>
    <property type="evidence" value="ECO:0007669"/>
    <property type="project" value="TreeGrafter"/>
</dbReference>
<feature type="domain" description="FecR N-terminal" evidence="3">
    <location>
        <begin position="15"/>
        <end position="55"/>
    </location>
</feature>
<keyword evidence="1" id="KW-0472">Membrane</keyword>
<feature type="transmembrane region" description="Helical" evidence="1">
    <location>
        <begin position="88"/>
        <end position="107"/>
    </location>
</feature>
<feature type="domain" description="FecR protein" evidence="2">
    <location>
        <begin position="123"/>
        <end position="208"/>
    </location>
</feature>
<dbReference type="Pfam" id="PF16220">
    <property type="entry name" value="DUF4880"/>
    <property type="match status" value="1"/>
</dbReference>
<evidence type="ECO:0000259" key="2">
    <source>
        <dbReference type="Pfam" id="PF04773"/>
    </source>
</evidence>
<dbReference type="InterPro" id="IPR032623">
    <property type="entry name" value="FecR_N"/>
</dbReference>
<dbReference type="InterPro" id="IPR012373">
    <property type="entry name" value="Ferrdict_sens_TM"/>
</dbReference>
<evidence type="ECO:0000313" key="5">
    <source>
        <dbReference type="Proteomes" id="UP000005234"/>
    </source>
</evidence>
<dbReference type="Gene3D" id="3.55.50.30">
    <property type="match status" value="1"/>
</dbReference>